<evidence type="ECO:0008006" key="3">
    <source>
        <dbReference type="Google" id="ProtNLM"/>
    </source>
</evidence>
<protein>
    <recommendedName>
        <fullName evidence="3">Zinc-finger domain-containing protein</fullName>
    </recommendedName>
</protein>
<dbReference type="RefSeq" id="WP_255225657.1">
    <property type="nucleotide sequence ID" value="NZ_JAJEKE010000001.1"/>
</dbReference>
<name>A0ABT1NAS3_9FIRM</name>
<keyword evidence="2" id="KW-1185">Reference proteome</keyword>
<reference evidence="1 2" key="1">
    <citation type="submission" date="2021-10" db="EMBL/GenBank/DDBJ databases">
        <title>Lutispora strain m25 sp. nov., a thermophilic, non-spore-forming bacterium isolated from a lab-scale methanogenic bioreactor digesting anaerobic sludge.</title>
        <authorList>
            <person name="El Houari A."/>
            <person name="Mcdonald J."/>
        </authorList>
    </citation>
    <scope>NUCLEOTIDE SEQUENCE [LARGE SCALE GENOMIC DNA]</scope>
    <source>
        <strain evidence="2">m25</strain>
    </source>
</reference>
<accession>A0ABT1NAS3</accession>
<proteinExistence type="predicted"/>
<comment type="caution">
    <text evidence="1">The sequence shown here is derived from an EMBL/GenBank/DDBJ whole genome shotgun (WGS) entry which is preliminary data.</text>
</comment>
<evidence type="ECO:0000313" key="1">
    <source>
        <dbReference type="EMBL" id="MCQ1528159.1"/>
    </source>
</evidence>
<organism evidence="1 2">
    <name type="scientific">Lutispora saccharofermentans</name>
    <dbReference type="NCBI Taxonomy" id="3024236"/>
    <lineage>
        <taxon>Bacteria</taxon>
        <taxon>Bacillati</taxon>
        <taxon>Bacillota</taxon>
        <taxon>Clostridia</taxon>
        <taxon>Lutisporales</taxon>
        <taxon>Lutisporaceae</taxon>
        <taxon>Lutispora</taxon>
    </lineage>
</organism>
<dbReference type="EMBL" id="JAJEKE010000001">
    <property type="protein sequence ID" value="MCQ1528159.1"/>
    <property type="molecule type" value="Genomic_DNA"/>
</dbReference>
<evidence type="ECO:0000313" key="2">
    <source>
        <dbReference type="Proteomes" id="UP001651880"/>
    </source>
</evidence>
<gene>
    <name evidence="1" type="ORF">LJD61_01150</name>
</gene>
<sequence>MKCKFDTSLLQALIDDNIEPLELIFLSEHLKVCKSCMDELKMLYSIDQSLKSLFNEDNEYMDKLSSKTELVIDNLFAQLEEEKKLKDIINDSAKMSGLIIENSSRFLEFMPGIPLLRRMGRTYKDRIISYAIPHRKKAK</sequence>
<dbReference type="Proteomes" id="UP001651880">
    <property type="component" value="Unassembled WGS sequence"/>
</dbReference>